<name>A0A6J6NTD3_9ZZZZ</name>
<dbReference type="InterPro" id="IPR052393">
    <property type="entry name" value="Cadmium-induced_rsp"/>
</dbReference>
<organism evidence="1">
    <name type="scientific">freshwater metagenome</name>
    <dbReference type="NCBI Taxonomy" id="449393"/>
    <lineage>
        <taxon>unclassified sequences</taxon>
        <taxon>metagenomes</taxon>
        <taxon>ecological metagenomes</taxon>
    </lineage>
</organism>
<sequence length="90" mass="9498">MITRANDLGMAQEIQEDVSCCFAVQDKTWVKGPENDWEIYYVKGDAPEMACSVTDASSASAAAVPTQSECCVAEPAAEMVSLGAKPTACC</sequence>
<evidence type="ECO:0000313" key="1">
    <source>
        <dbReference type="EMBL" id="CAB4689727.1"/>
    </source>
</evidence>
<proteinExistence type="predicted"/>
<dbReference type="GO" id="GO:0046686">
    <property type="term" value="P:response to cadmium ion"/>
    <property type="evidence" value="ECO:0007669"/>
    <property type="project" value="TreeGrafter"/>
</dbReference>
<dbReference type="PANTHER" id="PTHR41294">
    <property type="entry name" value="CADMIUM-INDUCED PROTEIN CADI"/>
    <property type="match status" value="1"/>
</dbReference>
<dbReference type="AlphaFoldDB" id="A0A6J6NTD3"/>
<reference evidence="1" key="1">
    <citation type="submission" date="2020-05" db="EMBL/GenBank/DDBJ databases">
        <authorList>
            <person name="Chiriac C."/>
            <person name="Salcher M."/>
            <person name="Ghai R."/>
            <person name="Kavagutti S V."/>
        </authorList>
    </citation>
    <scope>NUCLEOTIDE SEQUENCE</scope>
</reference>
<accession>A0A6J6NTD3</accession>
<protein>
    <submittedName>
        <fullName evidence="1">Unannotated protein</fullName>
    </submittedName>
</protein>
<dbReference type="PANTHER" id="PTHR41294:SF1">
    <property type="entry name" value="CADMIUM-INDUCED PROTEIN CADI"/>
    <property type="match status" value="1"/>
</dbReference>
<gene>
    <name evidence="1" type="ORF">UFOPK2366_00685</name>
</gene>
<dbReference type="EMBL" id="CAEZXM010000104">
    <property type="protein sequence ID" value="CAB4689727.1"/>
    <property type="molecule type" value="Genomic_DNA"/>
</dbReference>